<evidence type="ECO:0000256" key="1">
    <source>
        <dbReference type="SAM" id="MobiDB-lite"/>
    </source>
</evidence>
<dbReference type="AlphaFoldDB" id="A0A9P8L7P1"/>
<keyword evidence="3" id="KW-1185">Reference proteome</keyword>
<sequence>MSRRTAVPNGEEKEHPSTTADRAQQEQKLLLSSDTGHFSLIKSDVRSIYT</sequence>
<dbReference type="Proteomes" id="UP000750711">
    <property type="component" value="Unassembled WGS sequence"/>
</dbReference>
<accession>A0A9P8L7P1</accession>
<feature type="compositionally biased region" description="Polar residues" evidence="1">
    <location>
        <begin position="17"/>
        <end position="34"/>
    </location>
</feature>
<feature type="region of interest" description="Disordered" evidence="1">
    <location>
        <begin position="1"/>
        <end position="34"/>
    </location>
</feature>
<gene>
    <name evidence="2" type="ORF">GP486_007083</name>
</gene>
<evidence type="ECO:0000313" key="2">
    <source>
        <dbReference type="EMBL" id="KAH0551697.1"/>
    </source>
</evidence>
<name>A0A9P8L7P1_9PEZI</name>
<organism evidence="2 3">
    <name type="scientific">Trichoglossum hirsutum</name>
    <dbReference type="NCBI Taxonomy" id="265104"/>
    <lineage>
        <taxon>Eukaryota</taxon>
        <taxon>Fungi</taxon>
        <taxon>Dikarya</taxon>
        <taxon>Ascomycota</taxon>
        <taxon>Pezizomycotina</taxon>
        <taxon>Geoglossomycetes</taxon>
        <taxon>Geoglossales</taxon>
        <taxon>Geoglossaceae</taxon>
        <taxon>Trichoglossum</taxon>
    </lineage>
</organism>
<protein>
    <submittedName>
        <fullName evidence="2">Uncharacterized protein</fullName>
    </submittedName>
</protein>
<comment type="caution">
    <text evidence="2">The sequence shown here is derived from an EMBL/GenBank/DDBJ whole genome shotgun (WGS) entry which is preliminary data.</text>
</comment>
<proteinExistence type="predicted"/>
<dbReference type="EMBL" id="JAGHQM010001826">
    <property type="protein sequence ID" value="KAH0551697.1"/>
    <property type="molecule type" value="Genomic_DNA"/>
</dbReference>
<evidence type="ECO:0000313" key="3">
    <source>
        <dbReference type="Proteomes" id="UP000750711"/>
    </source>
</evidence>
<reference evidence="2" key="1">
    <citation type="submission" date="2021-03" db="EMBL/GenBank/DDBJ databases">
        <title>Comparative genomics and phylogenomic investigation of the class Geoglossomycetes provide insights into ecological specialization and systematics.</title>
        <authorList>
            <person name="Melie T."/>
            <person name="Pirro S."/>
            <person name="Miller A.N."/>
            <person name="Quandt A."/>
        </authorList>
    </citation>
    <scope>NUCLEOTIDE SEQUENCE</scope>
    <source>
        <strain evidence="2">CAQ_001_2017</strain>
    </source>
</reference>